<comment type="caution">
    <text evidence="1">The sequence shown here is derived from an EMBL/GenBank/DDBJ whole genome shotgun (WGS) entry which is preliminary data.</text>
</comment>
<name>A0ABV7J2R9_9RHOB</name>
<evidence type="ECO:0000313" key="1">
    <source>
        <dbReference type="EMBL" id="MFC3181901.1"/>
    </source>
</evidence>
<evidence type="ECO:0000313" key="2">
    <source>
        <dbReference type="Proteomes" id="UP001595547"/>
    </source>
</evidence>
<dbReference type="EMBL" id="JBHRTO010000001">
    <property type="protein sequence ID" value="MFC3181901.1"/>
    <property type="molecule type" value="Genomic_DNA"/>
</dbReference>
<keyword evidence="2" id="KW-1185">Reference proteome</keyword>
<gene>
    <name evidence="1" type="ORF">ACFOGH_12935</name>
</gene>
<proteinExistence type="predicted"/>
<organism evidence="1 2">
    <name type="scientific">Cypionkella sinensis</name>
    <dbReference type="NCBI Taxonomy" id="1756043"/>
    <lineage>
        <taxon>Bacteria</taxon>
        <taxon>Pseudomonadati</taxon>
        <taxon>Pseudomonadota</taxon>
        <taxon>Alphaproteobacteria</taxon>
        <taxon>Rhodobacterales</taxon>
        <taxon>Paracoccaceae</taxon>
        <taxon>Cypionkella</taxon>
    </lineage>
</organism>
<dbReference type="RefSeq" id="WP_380073483.1">
    <property type="nucleotide sequence ID" value="NZ_JBHRTO010000001.1"/>
</dbReference>
<reference evidence="2" key="1">
    <citation type="journal article" date="2019" name="Int. J. Syst. Evol. Microbiol.">
        <title>The Global Catalogue of Microorganisms (GCM) 10K type strain sequencing project: providing services to taxonomists for standard genome sequencing and annotation.</title>
        <authorList>
            <consortium name="The Broad Institute Genomics Platform"/>
            <consortium name="The Broad Institute Genome Sequencing Center for Infectious Disease"/>
            <person name="Wu L."/>
            <person name="Ma J."/>
        </authorList>
    </citation>
    <scope>NUCLEOTIDE SEQUENCE [LARGE SCALE GENOMIC DNA]</scope>
    <source>
        <strain evidence="2">KCTC 52039</strain>
    </source>
</reference>
<sequence>MSTAAVAQDLVPYSEAGGWDVQVDPTMGNGCLLSSDFEDGSHVRIGFDRTAGNGYVIAANTAWGDITDGTDYPISFMLDDQKYDGNAKGLHLDDLPGVLVTFDSVDFLTDLAAKNTMTLQNEGADVMSIDLSGSDEAINETIACQEEQEKG</sequence>
<protein>
    <submittedName>
        <fullName evidence="1">Uncharacterized protein</fullName>
    </submittedName>
</protein>
<accession>A0ABV7J2R9</accession>
<dbReference type="Proteomes" id="UP001595547">
    <property type="component" value="Unassembled WGS sequence"/>
</dbReference>